<comment type="similarity">
    <text evidence="2">Belongs to the GMC oxidoreductase family.</text>
</comment>
<proteinExistence type="inferred from homology"/>
<dbReference type="PROSITE" id="PS00624">
    <property type="entry name" value="GMC_OXRED_2"/>
    <property type="match status" value="1"/>
</dbReference>
<dbReference type="Proteomes" id="UP000322000">
    <property type="component" value="Chromosome 3"/>
</dbReference>
<feature type="binding site" evidence="5">
    <location>
        <position position="273"/>
    </location>
    <ligand>
        <name>FAD</name>
        <dbReference type="ChEBI" id="CHEBI:57692"/>
    </ligand>
</feature>
<dbReference type="Gene3D" id="3.50.50.60">
    <property type="entry name" value="FAD/NAD(P)-binding domain"/>
    <property type="match status" value="1"/>
</dbReference>
<organism evidence="7 8">
    <name type="scientific">Trichoplusia ni</name>
    <name type="common">Cabbage looper</name>
    <dbReference type="NCBI Taxonomy" id="7111"/>
    <lineage>
        <taxon>Eukaryota</taxon>
        <taxon>Metazoa</taxon>
        <taxon>Ecdysozoa</taxon>
        <taxon>Arthropoda</taxon>
        <taxon>Hexapoda</taxon>
        <taxon>Insecta</taxon>
        <taxon>Pterygota</taxon>
        <taxon>Neoptera</taxon>
        <taxon>Endopterygota</taxon>
        <taxon>Lepidoptera</taxon>
        <taxon>Glossata</taxon>
        <taxon>Ditrysia</taxon>
        <taxon>Noctuoidea</taxon>
        <taxon>Noctuidae</taxon>
        <taxon>Plusiinae</taxon>
        <taxon>Trichoplusia</taxon>
    </lineage>
</organism>
<dbReference type="GO" id="GO:0050660">
    <property type="term" value="F:flavin adenine dinucleotide binding"/>
    <property type="evidence" value="ECO:0007669"/>
    <property type="project" value="InterPro"/>
</dbReference>
<feature type="domain" description="Glucose-methanol-choline oxidoreductase N-terminal" evidence="6">
    <location>
        <begin position="310"/>
        <end position="324"/>
    </location>
</feature>
<protein>
    <submittedName>
        <fullName evidence="8">Glucose dehydrogenase [FAD, quinone]-like</fullName>
    </submittedName>
</protein>
<evidence type="ECO:0000256" key="3">
    <source>
        <dbReference type="ARBA" id="ARBA00022630"/>
    </source>
</evidence>
<dbReference type="InterPro" id="IPR007867">
    <property type="entry name" value="GMC_OxRtase_C"/>
</dbReference>
<dbReference type="InterPro" id="IPR012132">
    <property type="entry name" value="GMC_OxRdtase"/>
</dbReference>
<dbReference type="OrthoDB" id="269227at2759"/>
<keyword evidence="4 5" id="KW-0274">FAD</keyword>
<dbReference type="KEGG" id="tnl:113492053"/>
<dbReference type="InParanoid" id="A0A7E5VA24"/>
<evidence type="ECO:0000256" key="5">
    <source>
        <dbReference type="PIRSR" id="PIRSR000137-2"/>
    </source>
</evidence>
<evidence type="ECO:0000313" key="7">
    <source>
        <dbReference type="Proteomes" id="UP000322000"/>
    </source>
</evidence>
<dbReference type="PIRSF" id="PIRSF000137">
    <property type="entry name" value="Alcohol_oxidase"/>
    <property type="match status" value="1"/>
</dbReference>
<dbReference type="PANTHER" id="PTHR11552:SF147">
    <property type="entry name" value="CHOLINE DEHYDROGENASE, MITOCHONDRIAL"/>
    <property type="match status" value="1"/>
</dbReference>
<dbReference type="Pfam" id="PF00732">
    <property type="entry name" value="GMC_oxred_N"/>
    <property type="match status" value="1"/>
</dbReference>
<evidence type="ECO:0000313" key="8">
    <source>
        <dbReference type="RefSeq" id="XP_026725137.1"/>
    </source>
</evidence>
<keyword evidence="3" id="KW-0285">Flavoprotein</keyword>
<accession>A0A7E5VA24</accession>
<gene>
    <name evidence="8" type="primary">LOC113492053</name>
</gene>
<dbReference type="GO" id="GO:0016614">
    <property type="term" value="F:oxidoreductase activity, acting on CH-OH group of donors"/>
    <property type="evidence" value="ECO:0007669"/>
    <property type="project" value="InterPro"/>
</dbReference>
<sequence length="614" mass="67854">MPCLTNASCTMPTSGAQMFAAALQVLTSAQLLLTPQEIPDSDVLNYQSFDFIIVGGGTAGSVVASRLSEVKHFKILLIEAGGNPPIESNIPGLEKAMADSDSKWKYVSTNNGAVDQGIINGSINLSRGKMFGGGSSLNEMLYIRGHNLDFQDWYDAGNKEWSLDDVNRCFKKAESLQNEKLLKDPTIKPYYGSDGPLVLNRFNSTDTDITKKVLKSWHEIGFRHVNDLNSAGLFGSGFATVIASDGVRRSTNNAYLAPIRHKSNVKFLKNALVKKILITHDTKVVFGVKVEKDGRNLTFYSTHEVILSAGAVNSPQLLMLSGIGPKEHLRSKNITCVLDAPMVGQNLQDHLVVPITIYADRREIPVAEIGPSNIIQYIFNRTGPLAESSIFTDVSAFYATNKKQRQPECQLHLSIIPRHACDIKEYFTSLYRYKDSVVDSIANFNKNHTLFFFAFNLLHPYSTGNVSLSSNNPKDTPLIFTNYFNETSDLKTVIKGLKMASKVVKTIFFKSLGGFLGRMELKECDAFKLDSEDYWECVSLNLVTSMNHLVGTCKMGPDPNTSVVDSHLKVHGVSHLRVVDASVMPKITSGNILAPTVMIAERAAEMIRKQYEDL</sequence>
<dbReference type="InterPro" id="IPR036188">
    <property type="entry name" value="FAD/NAD-bd_sf"/>
</dbReference>
<dbReference type="RefSeq" id="XP_026725137.1">
    <property type="nucleotide sequence ID" value="XM_026869336.1"/>
</dbReference>
<dbReference type="Pfam" id="PF05199">
    <property type="entry name" value="GMC_oxred_C"/>
    <property type="match status" value="1"/>
</dbReference>
<dbReference type="AlphaFoldDB" id="A0A7E5VA24"/>
<evidence type="ECO:0000259" key="6">
    <source>
        <dbReference type="PROSITE" id="PS00624"/>
    </source>
</evidence>
<dbReference type="SUPFAM" id="SSF51905">
    <property type="entry name" value="FAD/NAD(P)-binding domain"/>
    <property type="match status" value="1"/>
</dbReference>
<dbReference type="GeneID" id="113492053"/>
<evidence type="ECO:0000256" key="1">
    <source>
        <dbReference type="ARBA" id="ARBA00001974"/>
    </source>
</evidence>
<keyword evidence="7" id="KW-1185">Reference proteome</keyword>
<comment type="cofactor">
    <cofactor evidence="1 5">
        <name>FAD</name>
        <dbReference type="ChEBI" id="CHEBI:57692"/>
    </cofactor>
</comment>
<dbReference type="InterPro" id="IPR000172">
    <property type="entry name" value="GMC_OxRdtase_N"/>
</dbReference>
<evidence type="ECO:0000256" key="4">
    <source>
        <dbReference type="ARBA" id="ARBA00022827"/>
    </source>
</evidence>
<name>A0A7E5VA24_TRINI</name>
<dbReference type="Gene3D" id="3.30.560.10">
    <property type="entry name" value="Glucose Oxidase, domain 3"/>
    <property type="match status" value="1"/>
</dbReference>
<dbReference type="PANTHER" id="PTHR11552">
    <property type="entry name" value="GLUCOSE-METHANOL-CHOLINE GMC OXIDOREDUCTASE"/>
    <property type="match status" value="1"/>
</dbReference>
<reference evidence="8" key="1">
    <citation type="submission" date="2025-08" db="UniProtKB">
        <authorList>
            <consortium name="RefSeq"/>
        </authorList>
    </citation>
    <scope>IDENTIFICATION</scope>
</reference>
<evidence type="ECO:0000256" key="2">
    <source>
        <dbReference type="ARBA" id="ARBA00010790"/>
    </source>
</evidence>
<dbReference type="SUPFAM" id="SSF54373">
    <property type="entry name" value="FAD-linked reductases, C-terminal domain"/>
    <property type="match status" value="1"/>
</dbReference>